<dbReference type="GeneID" id="6369941"/>
<name>B2ZXS3_9CAUD</name>
<accession>B2ZXS3</accession>
<reference evidence="1 2" key="1">
    <citation type="journal article" date="2010" name="Virology">
        <title>A jumbo phage infecting the phytopathogen Ralstonia solanacearum defines a new lineage of the Myoviridae family.</title>
        <authorList>
            <person name="Yamada T."/>
            <person name="Satoh S."/>
            <person name="Ishikawa H."/>
            <person name="Fujiwara A."/>
            <person name="Kawasaki T."/>
            <person name="Fujie M."/>
            <person name="Ogata H."/>
        </authorList>
    </citation>
    <scope>NUCLEOTIDE SEQUENCE [LARGE SCALE GENOMIC DNA]</scope>
</reference>
<dbReference type="Proteomes" id="UP000001034">
    <property type="component" value="Segment"/>
</dbReference>
<dbReference type="KEGG" id="vg:6369941"/>
<organism evidence="1 2">
    <name type="scientific">Ralstonia phage phiRSL1</name>
    <dbReference type="NCBI Taxonomy" id="1980924"/>
    <lineage>
        <taxon>Viruses</taxon>
        <taxon>Duplodnaviria</taxon>
        <taxon>Heunggongvirae</taxon>
        <taxon>Uroviricota</taxon>
        <taxon>Caudoviricetes</taxon>
        <taxon>Mieseafarmvirus</taxon>
        <taxon>Mieseafarmvirus RSL1</taxon>
    </lineage>
</organism>
<keyword evidence="2" id="KW-1185">Reference proteome</keyword>
<dbReference type="EMBL" id="AB366653">
    <property type="protein sequence ID" value="BAG41504.1"/>
    <property type="molecule type" value="Genomic_DNA"/>
</dbReference>
<evidence type="ECO:0000313" key="1">
    <source>
        <dbReference type="EMBL" id="BAG41504.1"/>
    </source>
</evidence>
<evidence type="ECO:0000313" key="2">
    <source>
        <dbReference type="Proteomes" id="UP000001034"/>
    </source>
</evidence>
<dbReference type="OrthoDB" id="15824at10239"/>
<dbReference type="RefSeq" id="YP_001949934.1">
    <property type="nucleotide sequence ID" value="NC_010811.2"/>
</dbReference>
<sequence>MTMEHQFEKASRLKLRFETDIGQLSVEDLWELPLERKGSRLSLDEVAVNLHRQIKAAEETLSFVSNVATSHTYDLLHLRFEIAKHIIQVRVAENAARAQEREKAVKKQQLMEVLSRKQDAALETKSAEEIQAMIDAL</sequence>
<proteinExistence type="predicted"/>
<protein>
    <submittedName>
        <fullName evidence="1">Uncharacterized protein</fullName>
    </submittedName>
</protein>